<protein>
    <submittedName>
        <fullName evidence="2">Uncharacterized protein</fullName>
    </submittedName>
</protein>
<sequence length="109" mass="10842">MNGTRAPRPSTANGDVAVAAAVIAASADGDAAVVAASADGDAAVVAASADGDDHQDDRLNPAATTAAAPRAATPPAARRRARRCRAGAPSPWKLIEPVPPRQPTATRTL</sequence>
<dbReference type="AlphaFoldDB" id="A0A919VSR4"/>
<gene>
    <name evidence="2" type="ORF">Aco04nite_55500</name>
</gene>
<organism evidence="2 3">
    <name type="scientific">Winogradskya consettensis</name>
    <dbReference type="NCBI Taxonomy" id="113560"/>
    <lineage>
        <taxon>Bacteria</taxon>
        <taxon>Bacillati</taxon>
        <taxon>Actinomycetota</taxon>
        <taxon>Actinomycetes</taxon>
        <taxon>Micromonosporales</taxon>
        <taxon>Micromonosporaceae</taxon>
        <taxon>Winogradskya</taxon>
    </lineage>
</organism>
<name>A0A919VSR4_9ACTN</name>
<feature type="region of interest" description="Disordered" evidence="1">
    <location>
        <begin position="48"/>
        <end position="109"/>
    </location>
</feature>
<dbReference type="Proteomes" id="UP000680865">
    <property type="component" value="Unassembled WGS sequence"/>
</dbReference>
<comment type="caution">
    <text evidence="2">The sequence shown here is derived from an EMBL/GenBank/DDBJ whole genome shotgun (WGS) entry which is preliminary data.</text>
</comment>
<dbReference type="EMBL" id="BOQP01000030">
    <property type="protein sequence ID" value="GIM77469.1"/>
    <property type="molecule type" value="Genomic_DNA"/>
</dbReference>
<reference evidence="2" key="1">
    <citation type="submission" date="2021-03" db="EMBL/GenBank/DDBJ databases">
        <title>Whole genome shotgun sequence of Actinoplanes consettensis NBRC 14913.</title>
        <authorList>
            <person name="Komaki H."/>
            <person name="Tamura T."/>
        </authorList>
    </citation>
    <scope>NUCLEOTIDE SEQUENCE</scope>
    <source>
        <strain evidence="2">NBRC 14913</strain>
    </source>
</reference>
<evidence type="ECO:0000256" key="1">
    <source>
        <dbReference type="SAM" id="MobiDB-lite"/>
    </source>
</evidence>
<feature type="compositionally biased region" description="Low complexity" evidence="1">
    <location>
        <begin position="61"/>
        <end position="76"/>
    </location>
</feature>
<accession>A0A919VSR4</accession>
<proteinExistence type="predicted"/>
<evidence type="ECO:0000313" key="2">
    <source>
        <dbReference type="EMBL" id="GIM77469.1"/>
    </source>
</evidence>
<keyword evidence="3" id="KW-1185">Reference proteome</keyword>
<evidence type="ECO:0000313" key="3">
    <source>
        <dbReference type="Proteomes" id="UP000680865"/>
    </source>
</evidence>